<dbReference type="AlphaFoldDB" id="A0A1M7K3T5"/>
<accession>A0A1M7K3T5</accession>
<evidence type="ECO:0000313" key="1">
    <source>
        <dbReference type="EMBL" id="SHM59864.1"/>
    </source>
</evidence>
<reference evidence="1 2" key="1">
    <citation type="submission" date="2016-11" db="EMBL/GenBank/DDBJ databases">
        <authorList>
            <person name="Jaros S."/>
            <person name="Januszkiewicz K."/>
            <person name="Wedrychowicz H."/>
        </authorList>
    </citation>
    <scope>NUCLEOTIDE SEQUENCE [LARGE SCALE GENOMIC DNA]</scope>
    <source>
        <strain evidence="1 2">DSM 27406</strain>
    </source>
</reference>
<name>A0A1M7K3T5_9BACT</name>
<dbReference type="EMBL" id="FRBL01000009">
    <property type="protein sequence ID" value="SHM59864.1"/>
    <property type="molecule type" value="Genomic_DNA"/>
</dbReference>
<organism evidence="1 2">
    <name type="scientific">Chitinophaga jiangningensis</name>
    <dbReference type="NCBI Taxonomy" id="1419482"/>
    <lineage>
        <taxon>Bacteria</taxon>
        <taxon>Pseudomonadati</taxon>
        <taxon>Bacteroidota</taxon>
        <taxon>Chitinophagia</taxon>
        <taxon>Chitinophagales</taxon>
        <taxon>Chitinophagaceae</taxon>
        <taxon>Chitinophaga</taxon>
    </lineage>
</organism>
<evidence type="ECO:0000313" key="2">
    <source>
        <dbReference type="Proteomes" id="UP000184420"/>
    </source>
</evidence>
<gene>
    <name evidence="1" type="ORF">SAMN05444266_109138</name>
</gene>
<dbReference type="Proteomes" id="UP000184420">
    <property type="component" value="Unassembled WGS sequence"/>
</dbReference>
<sequence length="29" mass="3529">MPRKIVCISYYNYRMEIVTNSKAEIDIYD</sequence>
<proteinExistence type="predicted"/>
<keyword evidence="2" id="KW-1185">Reference proteome</keyword>
<protein>
    <submittedName>
        <fullName evidence="1">Uncharacterized protein</fullName>
    </submittedName>
</protein>